<dbReference type="Pfam" id="PF02635">
    <property type="entry name" value="DsrE"/>
    <property type="match status" value="1"/>
</dbReference>
<evidence type="ECO:0000256" key="1">
    <source>
        <dbReference type="SAM" id="SignalP"/>
    </source>
</evidence>
<feature type="signal peptide" evidence="1">
    <location>
        <begin position="1"/>
        <end position="19"/>
    </location>
</feature>
<dbReference type="InterPro" id="IPR027396">
    <property type="entry name" value="DsrEFH-like"/>
</dbReference>
<accession>A0A250DSC7</accession>
<dbReference type="InterPro" id="IPR003787">
    <property type="entry name" value="Sulphur_relay_DsrE/F-like"/>
</dbReference>
<dbReference type="Gene3D" id="3.40.1260.10">
    <property type="entry name" value="DsrEFH-like"/>
    <property type="match status" value="1"/>
</dbReference>
<dbReference type="KEGG" id="vbo:CKY39_30965"/>
<name>A0A250DSC7_9BURK</name>
<dbReference type="PANTHER" id="PTHR37691:SF1">
    <property type="entry name" value="BLR3518 PROTEIN"/>
    <property type="match status" value="1"/>
</dbReference>
<dbReference type="RefSeq" id="WP_095747122.1">
    <property type="nucleotide sequence ID" value="NZ_CP023284.1"/>
</dbReference>
<reference evidence="2 3" key="1">
    <citation type="submission" date="2017-09" db="EMBL/GenBank/DDBJ databases">
        <title>The diverse metabolic capabilities of V. boronicumulans make it an excellent choice for continued studies on novel biodegradation.</title>
        <authorList>
            <person name="Sun S."/>
        </authorList>
    </citation>
    <scope>NUCLEOTIDE SEQUENCE [LARGE SCALE GENOMIC DNA]</scope>
    <source>
        <strain evidence="2 3">J1</strain>
    </source>
</reference>
<dbReference type="Proteomes" id="UP000217154">
    <property type="component" value="Chromosome"/>
</dbReference>
<sequence length="137" mass="14569">MRHAFIAFLLAMVATFAGAQETKVVYHVNTGVESSAAILANITNHLNADPKAKIVVVTHGPGIDFLLSDAKDSRGREFSGPVSALAGRGVEFKVCNNTLTTRSIDAGKLLMETKVVPSGVAEVARLQAKEGYVYLKP</sequence>
<organism evidence="2 3">
    <name type="scientific">Variovorax boronicumulans</name>
    <dbReference type="NCBI Taxonomy" id="436515"/>
    <lineage>
        <taxon>Bacteria</taxon>
        <taxon>Pseudomonadati</taxon>
        <taxon>Pseudomonadota</taxon>
        <taxon>Betaproteobacteria</taxon>
        <taxon>Burkholderiales</taxon>
        <taxon>Comamonadaceae</taxon>
        <taxon>Variovorax</taxon>
    </lineage>
</organism>
<evidence type="ECO:0000313" key="2">
    <source>
        <dbReference type="EMBL" id="ATA57152.1"/>
    </source>
</evidence>
<proteinExistence type="predicted"/>
<dbReference type="SUPFAM" id="SSF75169">
    <property type="entry name" value="DsrEFH-like"/>
    <property type="match status" value="1"/>
</dbReference>
<keyword evidence="1" id="KW-0732">Signal</keyword>
<dbReference type="AlphaFoldDB" id="A0A250DSC7"/>
<dbReference type="PANTHER" id="PTHR37691">
    <property type="entry name" value="BLR3518 PROTEIN"/>
    <property type="match status" value="1"/>
</dbReference>
<dbReference type="EMBL" id="CP023284">
    <property type="protein sequence ID" value="ATA57152.1"/>
    <property type="molecule type" value="Genomic_DNA"/>
</dbReference>
<gene>
    <name evidence="2" type="ORF">CKY39_30965</name>
</gene>
<evidence type="ECO:0000313" key="3">
    <source>
        <dbReference type="Proteomes" id="UP000217154"/>
    </source>
</evidence>
<feature type="chain" id="PRO_5012128653" evidence="1">
    <location>
        <begin position="20"/>
        <end position="137"/>
    </location>
</feature>
<protein>
    <submittedName>
        <fullName evidence="2">Uncharacterized protein</fullName>
    </submittedName>
</protein>